<feature type="transmembrane region" description="Helical" evidence="1">
    <location>
        <begin position="74"/>
        <end position="94"/>
    </location>
</feature>
<protein>
    <recommendedName>
        <fullName evidence="4">Transmembrane protein 164</fullName>
    </recommendedName>
</protein>
<sequence length="275" mass="30915">MVQLDWSFILDIAYGGVNHSLPGNGGPACARFLSTRQRVLETVSYMLFCVVLLYFILPRCRIPEKLPPLREGTLFARRLLLGLLCVTFAIEAGFKVATKQVIYLLNPCHVLNVLQIYLLAAKPSKHVLCLFRINMYILFGALLAVVFPVVNTRLLPFEVEIYWIQHLLILLIVPVFLIHCRGPFVMDPLLDISWGILTIVIYATYMFLVLQPLGMLSEVNLNNMVCPAVSDPFVGPYYRVMACIYIPLLIILCGKGVTIVGEGFVRIVNGPEKTD</sequence>
<keyword evidence="3" id="KW-1185">Reference proteome</keyword>
<gene>
    <name evidence="2" type="ORF">NEMVEDRAFT_v1g186001</name>
</gene>
<dbReference type="OrthoDB" id="17328at2759"/>
<dbReference type="Proteomes" id="UP000001593">
    <property type="component" value="Unassembled WGS sequence"/>
</dbReference>
<dbReference type="HOGENOM" id="CLU_072415_0_0_1"/>
<dbReference type="EMBL" id="DS469584">
    <property type="protein sequence ID" value="EDO40924.1"/>
    <property type="molecule type" value="Genomic_DNA"/>
</dbReference>
<feature type="transmembrane region" description="Helical" evidence="1">
    <location>
        <begin position="236"/>
        <end position="257"/>
    </location>
</feature>
<dbReference type="STRING" id="45351.A7S5S2"/>
<evidence type="ECO:0000313" key="2">
    <source>
        <dbReference type="EMBL" id="EDO40924.1"/>
    </source>
</evidence>
<dbReference type="AlphaFoldDB" id="A7S5S2"/>
<evidence type="ECO:0000256" key="1">
    <source>
        <dbReference type="SAM" id="Phobius"/>
    </source>
</evidence>
<dbReference type="InParanoid" id="A7S5S2"/>
<name>A7S5S2_NEMVE</name>
<feature type="transmembrane region" description="Helical" evidence="1">
    <location>
        <begin position="43"/>
        <end position="62"/>
    </location>
</feature>
<dbReference type="PANTHER" id="PTHR20948:SF2">
    <property type="entry name" value="TRANSMEMBRANE PROTEIN 164"/>
    <property type="match status" value="1"/>
</dbReference>
<dbReference type="Pfam" id="PF14808">
    <property type="entry name" value="TMEM164"/>
    <property type="match status" value="1"/>
</dbReference>
<feature type="transmembrane region" description="Helical" evidence="1">
    <location>
        <begin position="162"/>
        <end position="180"/>
    </location>
</feature>
<dbReference type="InterPro" id="IPR026508">
    <property type="entry name" value="TMEM164"/>
</dbReference>
<accession>A7S5S2</accession>
<evidence type="ECO:0008006" key="4">
    <source>
        <dbReference type="Google" id="ProtNLM"/>
    </source>
</evidence>
<feature type="transmembrane region" description="Helical" evidence="1">
    <location>
        <begin position="192"/>
        <end position="216"/>
    </location>
</feature>
<proteinExistence type="predicted"/>
<keyword evidence="1" id="KW-0812">Transmembrane</keyword>
<dbReference type="KEGG" id="nve:5512676"/>
<evidence type="ECO:0000313" key="3">
    <source>
        <dbReference type="Proteomes" id="UP000001593"/>
    </source>
</evidence>
<dbReference type="PhylomeDB" id="A7S5S2"/>
<keyword evidence="1" id="KW-1133">Transmembrane helix</keyword>
<keyword evidence="1" id="KW-0472">Membrane</keyword>
<dbReference type="OMA" id="TMSRYSL"/>
<dbReference type="eggNOG" id="ENOG502QWAJ">
    <property type="taxonomic scope" value="Eukaryota"/>
</dbReference>
<dbReference type="PANTHER" id="PTHR20948">
    <property type="entry name" value="TRANSMEMBRANE PROTEIN 164"/>
    <property type="match status" value="1"/>
</dbReference>
<organism evidence="2 3">
    <name type="scientific">Nematostella vectensis</name>
    <name type="common">Starlet sea anemone</name>
    <dbReference type="NCBI Taxonomy" id="45351"/>
    <lineage>
        <taxon>Eukaryota</taxon>
        <taxon>Metazoa</taxon>
        <taxon>Cnidaria</taxon>
        <taxon>Anthozoa</taxon>
        <taxon>Hexacorallia</taxon>
        <taxon>Actiniaria</taxon>
        <taxon>Edwardsiidae</taxon>
        <taxon>Nematostella</taxon>
    </lineage>
</organism>
<reference evidence="2 3" key="1">
    <citation type="journal article" date="2007" name="Science">
        <title>Sea anemone genome reveals ancestral eumetazoan gene repertoire and genomic organization.</title>
        <authorList>
            <person name="Putnam N.H."/>
            <person name="Srivastava M."/>
            <person name="Hellsten U."/>
            <person name="Dirks B."/>
            <person name="Chapman J."/>
            <person name="Salamov A."/>
            <person name="Terry A."/>
            <person name="Shapiro H."/>
            <person name="Lindquist E."/>
            <person name="Kapitonov V.V."/>
            <person name="Jurka J."/>
            <person name="Genikhovich G."/>
            <person name="Grigoriev I.V."/>
            <person name="Lucas S.M."/>
            <person name="Steele R.E."/>
            <person name="Finnerty J.R."/>
            <person name="Technau U."/>
            <person name="Martindale M.Q."/>
            <person name="Rokhsar D.S."/>
        </authorList>
    </citation>
    <scope>NUCLEOTIDE SEQUENCE [LARGE SCALE GENOMIC DNA]</scope>
    <source>
        <strain evidence="3">CH2 X CH6</strain>
    </source>
</reference>
<feature type="transmembrane region" description="Helical" evidence="1">
    <location>
        <begin position="100"/>
        <end position="121"/>
    </location>
</feature>
<feature type="transmembrane region" description="Helical" evidence="1">
    <location>
        <begin position="133"/>
        <end position="150"/>
    </location>
</feature>